<protein>
    <submittedName>
        <fullName evidence="2">Uncharacterized protein</fullName>
    </submittedName>
</protein>
<sequence length="139" mass="15767">MANMKVTELWEEAKRLVDISNPRNNGDTLGNDCARGTLVLDPPCVKEKGVTNARKKSYLEKKKRRKSGVNPTSNFATILQRNDQMLHLSQDSSNKIAENDMSRELPDLSHGGQDISECSPQHFWGRMSTDMEDHLLFSY</sequence>
<evidence type="ECO:0000313" key="2">
    <source>
        <dbReference type="EMBL" id="CAK9162391.1"/>
    </source>
</evidence>
<evidence type="ECO:0000313" key="3">
    <source>
        <dbReference type="Proteomes" id="UP001642360"/>
    </source>
</evidence>
<gene>
    <name evidence="2" type="ORF">ILEXP_LOCUS31260</name>
</gene>
<dbReference type="AlphaFoldDB" id="A0ABC8SYW8"/>
<feature type="region of interest" description="Disordered" evidence="1">
    <location>
        <begin position="55"/>
        <end position="75"/>
    </location>
</feature>
<name>A0ABC8SYW8_9AQUA</name>
<feature type="compositionally biased region" description="Basic residues" evidence="1">
    <location>
        <begin position="55"/>
        <end position="67"/>
    </location>
</feature>
<accession>A0ABC8SYW8</accession>
<keyword evidence="3" id="KW-1185">Reference proteome</keyword>
<comment type="caution">
    <text evidence="2">The sequence shown here is derived from an EMBL/GenBank/DDBJ whole genome shotgun (WGS) entry which is preliminary data.</text>
</comment>
<reference evidence="2 3" key="1">
    <citation type="submission" date="2024-02" db="EMBL/GenBank/DDBJ databases">
        <authorList>
            <person name="Vignale AGUSTIN F."/>
            <person name="Sosa J E."/>
            <person name="Modenutti C."/>
        </authorList>
    </citation>
    <scope>NUCLEOTIDE SEQUENCE [LARGE SCALE GENOMIC DNA]</scope>
</reference>
<organism evidence="2 3">
    <name type="scientific">Ilex paraguariensis</name>
    <name type="common">yerba mate</name>
    <dbReference type="NCBI Taxonomy" id="185542"/>
    <lineage>
        <taxon>Eukaryota</taxon>
        <taxon>Viridiplantae</taxon>
        <taxon>Streptophyta</taxon>
        <taxon>Embryophyta</taxon>
        <taxon>Tracheophyta</taxon>
        <taxon>Spermatophyta</taxon>
        <taxon>Magnoliopsida</taxon>
        <taxon>eudicotyledons</taxon>
        <taxon>Gunneridae</taxon>
        <taxon>Pentapetalae</taxon>
        <taxon>asterids</taxon>
        <taxon>campanulids</taxon>
        <taxon>Aquifoliales</taxon>
        <taxon>Aquifoliaceae</taxon>
        <taxon>Ilex</taxon>
    </lineage>
</organism>
<proteinExistence type="predicted"/>
<dbReference type="Proteomes" id="UP001642360">
    <property type="component" value="Unassembled WGS sequence"/>
</dbReference>
<dbReference type="EMBL" id="CAUOFW020003847">
    <property type="protein sequence ID" value="CAK9162391.1"/>
    <property type="molecule type" value="Genomic_DNA"/>
</dbReference>
<evidence type="ECO:0000256" key="1">
    <source>
        <dbReference type="SAM" id="MobiDB-lite"/>
    </source>
</evidence>